<protein>
    <submittedName>
        <fullName evidence="1">Uncharacterized protein</fullName>
    </submittedName>
</protein>
<dbReference type="KEGG" id="ghl:GM160_04645"/>
<accession>A0A6I6D271</accession>
<proteinExistence type="predicted"/>
<gene>
    <name evidence="1" type="ORF">GM160_04645</name>
</gene>
<reference evidence="1 2" key="1">
    <citation type="submission" date="2019-11" db="EMBL/GenBank/DDBJ databases">
        <authorList>
            <person name="Zhang J."/>
            <person name="Sun C."/>
        </authorList>
    </citation>
    <scope>NUCLEOTIDE SEQUENCE [LARGE SCALE GENOMIC DNA]</scope>
    <source>
        <strain evidence="2">sp2</strain>
    </source>
</reference>
<dbReference type="RefSeq" id="WP_156573559.1">
    <property type="nucleotide sequence ID" value="NZ_CP046415.1"/>
</dbReference>
<organism evidence="1 2">
    <name type="scientific">Guyparkeria halophila</name>
    <dbReference type="NCBI Taxonomy" id="47960"/>
    <lineage>
        <taxon>Bacteria</taxon>
        <taxon>Pseudomonadati</taxon>
        <taxon>Pseudomonadota</taxon>
        <taxon>Gammaproteobacteria</taxon>
        <taxon>Chromatiales</taxon>
        <taxon>Thioalkalibacteraceae</taxon>
        <taxon>Guyparkeria</taxon>
    </lineage>
</organism>
<dbReference type="Proteomes" id="UP000427716">
    <property type="component" value="Chromosome"/>
</dbReference>
<keyword evidence="2" id="KW-1185">Reference proteome</keyword>
<evidence type="ECO:0000313" key="1">
    <source>
        <dbReference type="EMBL" id="QGT78247.1"/>
    </source>
</evidence>
<dbReference type="EMBL" id="CP046415">
    <property type="protein sequence ID" value="QGT78247.1"/>
    <property type="molecule type" value="Genomic_DNA"/>
</dbReference>
<sequence>MNPLPVLALLGAALLLGGCSHVSRVDAGHLTAFGEPLEQPEESLYYLVRIDNRGRPPDELPPLAIRFPAADRPIAFDALTPSVTARYLPAFVPPPQWPDTWKEKASRQTAFKGGGIYVHFEAQGPSFIALCSHCHEGRHSPVLCTANGSVCHQLPVTYEGLIELIGPPDRVRRVREVTY</sequence>
<evidence type="ECO:0000313" key="2">
    <source>
        <dbReference type="Proteomes" id="UP000427716"/>
    </source>
</evidence>
<dbReference type="AlphaFoldDB" id="A0A6I6D271"/>
<name>A0A6I6D271_9GAMM</name>